<dbReference type="RefSeq" id="WP_136934436.1">
    <property type="nucleotide sequence ID" value="NZ_SSMQ01000064.1"/>
</dbReference>
<sequence>MTKNVTGCSCKAFADARNYRFVREDAQGFWLADLEQGSSGMGGYQRTYGPAIAFCPFCGTKLVTAPRG</sequence>
<protein>
    <submittedName>
        <fullName evidence="1">Uncharacterized protein</fullName>
    </submittedName>
</protein>
<accession>A0A4U1IW70</accession>
<keyword evidence="2" id="KW-1185">Reference proteome</keyword>
<reference evidence="1 2" key="1">
    <citation type="submission" date="2019-04" db="EMBL/GenBank/DDBJ databases">
        <authorList>
            <person name="Li Y."/>
            <person name="Wang J."/>
        </authorList>
    </citation>
    <scope>NUCLEOTIDE SEQUENCE [LARGE SCALE GENOMIC DNA]</scope>
    <source>
        <strain evidence="1 2">DSM 14668</strain>
    </source>
</reference>
<evidence type="ECO:0000313" key="2">
    <source>
        <dbReference type="Proteomes" id="UP000309215"/>
    </source>
</evidence>
<organism evidence="1 2">
    <name type="scientific">Polyangium fumosum</name>
    <dbReference type="NCBI Taxonomy" id="889272"/>
    <lineage>
        <taxon>Bacteria</taxon>
        <taxon>Pseudomonadati</taxon>
        <taxon>Myxococcota</taxon>
        <taxon>Polyangia</taxon>
        <taxon>Polyangiales</taxon>
        <taxon>Polyangiaceae</taxon>
        <taxon>Polyangium</taxon>
    </lineage>
</organism>
<evidence type="ECO:0000313" key="1">
    <source>
        <dbReference type="EMBL" id="TKC98739.1"/>
    </source>
</evidence>
<name>A0A4U1IW70_9BACT</name>
<dbReference type="OrthoDB" id="9852515at2"/>
<dbReference type="AlphaFoldDB" id="A0A4U1IW70"/>
<proteinExistence type="predicted"/>
<gene>
    <name evidence="1" type="ORF">E8A74_40255</name>
</gene>
<dbReference type="Proteomes" id="UP000309215">
    <property type="component" value="Unassembled WGS sequence"/>
</dbReference>
<comment type="caution">
    <text evidence="1">The sequence shown here is derived from an EMBL/GenBank/DDBJ whole genome shotgun (WGS) entry which is preliminary data.</text>
</comment>
<dbReference type="EMBL" id="SSMQ01000064">
    <property type="protein sequence ID" value="TKC98739.1"/>
    <property type="molecule type" value="Genomic_DNA"/>
</dbReference>